<dbReference type="OrthoDB" id="3264182at2759"/>
<evidence type="ECO:0000313" key="1">
    <source>
        <dbReference type="EMBL" id="PPQ97047.1"/>
    </source>
</evidence>
<dbReference type="InParanoid" id="A0A409Y206"/>
<keyword evidence="2" id="KW-1185">Reference proteome</keyword>
<comment type="caution">
    <text evidence="1">The sequence shown here is derived from an EMBL/GenBank/DDBJ whole genome shotgun (WGS) entry which is preliminary data.</text>
</comment>
<dbReference type="InterPro" id="IPR009057">
    <property type="entry name" value="Homeodomain-like_sf"/>
</dbReference>
<dbReference type="AlphaFoldDB" id="A0A409Y206"/>
<protein>
    <recommendedName>
        <fullName evidence="3">Transposase Tc1-like domain-containing protein</fullName>
    </recommendedName>
</protein>
<evidence type="ECO:0000313" key="2">
    <source>
        <dbReference type="Proteomes" id="UP000284706"/>
    </source>
</evidence>
<dbReference type="EMBL" id="NHYE01001296">
    <property type="protein sequence ID" value="PPQ97047.1"/>
    <property type="molecule type" value="Genomic_DNA"/>
</dbReference>
<dbReference type="Proteomes" id="UP000284706">
    <property type="component" value="Unassembled WGS sequence"/>
</dbReference>
<organism evidence="1 2">
    <name type="scientific">Gymnopilus dilepis</name>
    <dbReference type="NCBI Taxonomy" id="231916"/>
    <lineage>
        <taxon>Eukaryota</taxon>
        <taxon>Fungi</taxon>
        <taxon>Dikarya</taxon>
        <taxon>Basidiomycota</taxon>
        <taxon>Agaricomycotina</taxon>
        <taxon>Agaricomycetes</taxon>
        <taxon>Agaricomycetidae</taxon>
        <taxon>Agaricales</taxon>
        <taxon>Agaricineae</taxon>
        <taxon>Hymenogastraceae</taxon>
        <taxon>Gymnopilus</taxon>
    </lineage>
</organism>
<gene>
    <name evidence="1" type="ORF">CVT26_001270</name>
</gene>
<evidence type="ECO:0008006" key="3">
    <source>
        <dbReference type="Google" id="ProtNLM"/>
    </source>
</evidence>
<accession>A0A409Y206</accession>
<dbReference type="STRING" id="231916.A0A409Y206"/>
<proteinExistence type="predicted"/>
<name>A0A409Y206_9AGAR</name>
<sequence>MGNYRYIPEPQKELVLTMSLRGMKVKDIVDATGMCKRTVCRVRSTWKATGKVVRKPLHTGRPRKLTALHISYLESMIERQPDIYAKDLRDALVKVYDVDVSESTITRTLSRRGITRKMMTRPDA</sequence>
<dbReference type="Pfam" id="PF13565">
    <property type="entry name" value="HTH_32"/>
    <property type="match status" value="1"/>
</dbReference>
<reference evidence="1 2" key="1">
    <citation type="journal article" date="2018" name="Evol. Lett.">
        <title>Horizontal gene cluster transfer increased hallucinogenic mushroom diversity.</title>
        <authorList>
            <person name="Reynolds H.T."/>
            <person name="Vijayakumar V."/>
            <person name="Gluck-Thaler E."/>
            <person name="Korotkin H.B."/>
            <person name="Matheny P.B."/>
            <person name="Slot J.C."/>
        </authorList>
    </citation>
    <scope>NUCLEOTIDE SEQUENCE [LARGE SCALE GENOMIC DNA]</scope>
    <source>
        <strain evidence="1 2">SRW20</strain>
    </source>
</reference>
<dbReference type="SUPFAM" id="SSF46689">
    <property type="entry name" value="Homeodomain-like"/>
    <property type="match status" value="1"/>
</dbReference>